<keyword evidence="1" id="KW-1133">Transmembrane helix</keyword>
<reference evidence="2 3" key="1">
    <citation type="submission" date="2016-09" db="EMBL/GenBank/DDBJ databases">
        <title>Phylogenomics of Achromobacter.</title>
        <authorList>
            <person name="Jeukens J."/>
            <person name="Freschi L."/>
            <person name="Vincent A.T."/>
            <person name="Emond-Rheault J.-G."/>
            <person name="Kukavica-Ibrulj I."/>
            <person name="Charette S.J."/>
            <person name="Levesque R.C."/>
        </authorList>
    </citation>
    <scope>NUCLEOTIDE SEQUENCE [LARGE SCALE GENOMIC DNA]</scope>
    <source>
        <strain evidence="2 3">AUS488</strain>
    </source>
</reference>
<dbReference type="AlphaFoldDB" id="A0A1R1JWZ9"/>
<protein>
    <submittedName>
        <fullName evidence="2">Uncharacterized protein</fullName>
    </submittedName>
</protein>
<comment type="caution">
    <text evidence="2">The sequence shown here is derived from an EMBL/GenBank/DDBJ whole genome shotgun (WGS) entry which is preliminary data.</text>
</comment>
<dbReference type="RefSeq" id="WP_076410257.1">
    <property type="nucleotide sequence ID" value="NZ_AP028040.1"/>
</dbReference>
<name>A0A1R1JWZ9_ALCXX</name>
<accession>A0A1R1JWZ9</accession>
<gene>
    <name evidence="2" type="ORF">BIZ92_21440</name>
</gene>
<keyword evidence="1" id="KW-0812">Transmembrane</keyword>
<feature type="transmembrane region" description="Helical" evidence="1">
    <location>
        <begin position="56"/>
        <end position="78"/>
    </location>
</feature>
<evidence type="ECO:0000313" key="2">
    <source>
        <dbReference type="EMBL" id="OMG90612.1"/>
    </source>
</evidence>
<sequence length="221" mass="25349">MTKKSKARHGNLHLLGEVWAITRGCKGLVHGPEFRICIVAWFLTAAYWIREPWWDQVIATVPTLLGFTLTGFAIFLGFGSDNFKRFLAMGDSETENQYLSVGAAFVLFVIVQLTALIFAMVVKGFQFPTPEFLVPYQRYLVVGSAIVAGTGYFTFLYGLILSLRAALRIYRLSRWYSMYLRRVHDNDPRLCKREATVETYRVGKASRSSTLRMRRNRKRTP</sequence>
<feature type="transmembrane region" description="Helical" evidence="1">
    <location>
        <begin position="33"/>
        <end position="50"/>
    </location>
</feature>
<keyword evidence="1" id="KW-0472">Membrane</keyword>
<dbReference type="OrthoDB" id="7032144at2"/>
<feature type="transmembrane region" description="Helical" evidence="1">
    <location>
        <begin position="141"/>
        <end position="167"/>
    </location>
</feature>
<dbReference type="EMBL" id="MJMN01000006">
    <property type="protein sequence ID" value="OMG90612.1"/>
    <property type="molecule type" value="Genomic_DNA"/>
</dbReference>
<dbReference type="Proteomes" id="UP000187251">
    <property type="component" value="Unassembled WGS sequence"/>
</dbReference>
<organism evidence="2 3">
    <name type="scientific">Alcaligenes xylosoxydans xylosoxydans</name>
    <name type="common">Achromobacter xylosoxidans</name>
    <dbReference type="NCBI Taxonomy" id="85698"/>
    <lineage>
        <taxon>Bacteria</taxon>
        <taxon>Pseudomonadati</taxon>
        <taxon>Pseudomonadota</taxon>
        <taxon>Betaproteobacteria</taxon>
        <taxon>Burkholderiales</taxon>
        <taxon>Alcaligenaceae</taxon>
        <taxon>Achromobacter</taxon>
    </lineage>
</organism>
<evidence type="ECO:0000313" key="3">
    <source>
        <dbReference type="Proteomes" id="UP000187251"/>
    </source>
</evidence>
<evidence type="ECO:0000256" key="1">
    <source>
        <dbReference type="SAM" id="Phobius"/>
    </source>
</evidence>
<feature type="transmembrane region" description="Helical" evidence="1">
    <location>
        <begin position="98"/>
        <end position="121"/>
    </location>
</feature>
<proteinExistence type="predicted"/>